<reference evidence="2" key="1">
    <citation type="submission" date="2015-03" db="EMBL/GenBank/DDBJ databases">
        <authorList>
            <consortium name="Pathogen Informatics"/>
        </authorList>
    </citation>
    <scope>NUCLEOTIDE SEQUENCE [LARGE SCALE GENOMIC DNA]</scope>
    <source>
        <strain evidence="2">N09902308</strain>
    </source>
</reference>
<sequence length="74" mass="8439">MQDVGQSADPLQMCETYARGRLIRPLHPIPELLGRAARMTEFRKRGGDSLVKRHYGLVQNPHPVFVHVGRLVQH</sequence>
<accession>A0A916LB58</accession>
<dbReference type="AlphaFoldDB" id="A0A916LB58"/>
<protein>
    <submittedName>
        <fullName evidence="1">Uncharacterized protein</fullName>
    </submittedName>
</protein>
<gene>
    <name evidence="1" type="ORF">ERS007739_02120</name>
</gene>
<proteinExistence type="predicted"/>
<name>A0A916LB58_MYCTX</name>
<evidence type="ECO:0000313" key="1">
    <source>
        <dbReference type="EMBL" id="COY09797.1"/>
    </source>
</evidence>
<comment type="caution">
    <text evidence="1">The sequence shown here is derived from an EMBL/GenBank/DDBJ whole genome shotgun (WGS) entry which is preliminary data.</text>
</comment>
<organism evidence="1 2">
    <name type="scientific">Mycobacterium tuberculosis</name>
    <dbReference type="NCBI Taxonomy" id="1773"/>
    <lineage>
        <taxon>Bacteria</taxon>
        <taxon>Bacillati</taxon>
        <taxon>Actinomycetota</taxon>
        <taxon>Actinomycetes</taxon>
        <taxon>Mycobacteriales</taxon>
        <taxon>Mycobacteriaceae</taxon>
        <taxon>Mycobacterium</taxon>
        <taxon>Mycobacterium tuberculosis complex</taxon>
    </lineage>
</organism>
<dbReference type="Proteomes" id="UP000039021">
    <property type="component" value="Unassembled WGS sequence"/>
</dbReference>
<dbReference type="EMBL" id="CSBK01000922">
    <property type="protein sequence ID" value="COY09797.1"/>
    <property type="molecule type" value="Genomic_DNA"/>
</dbReference>
<evidence type="ECO:0000313" key="2">
    <source>
        <dbReference type="Proteomes" id="UP000039021"/>
    </source>
</evidence>